<dbReference type="Pfam" id="PF00067">
    <property type="entry name" value="p450"/>
    <property type="match status" value="1"/>
</dbReference>
<evidence type="ECO:0000256" key="7">
    <source>
        <dbReference type="SAM" id="MobiDB-lite"/>
    </source>
</evidence>
<keyword evidence="4" id="KW-0479">Metal-binding</keyword>
<dbReference type="InterPro" id="IPR036396">
    <property type="entry name" value="Cyt_P450_sf"/>
</dbReference>
<sequence length="394" mass="45193">MGSPRLRRCGRGRNAPPADPPRPRTSPQGPHLCHQSPPQTLPLCGPILHLFALGHLLEVRNKTFMCVPRRLHSFRATSPPKVCHEEPEEWDFDRFGVGLLLAFVFGDQSRGSGRGAEVSGREAEGFGLMGKFVENGKPRIGGEFFSCFWENEEHGKLEIMDLKNYSSSEVEPILRKHHAKYGPIIALRISFKPFIFIANHTLAHKSLVLNGAIFANRPPALLIGKLISRNQHNISTTFYGPTWRFLRRNLISEILHPSRVKSYSRLLSQPESGDPVIMNDHLQYSMFCLLVLMCFGDKLGETQIKEIEDVHRHLLLRSNQFNILNIWQSLGKIIFRKRWQEFYDLMRDQEAVLMPLIEARRKVKQERLSKAKEDKDDDDEFMVSYGDKGILGFR</sequence>
<dbReference type="SUPFAM" id="SSF48264">
    <property type="entry name" value="Cytochrome P450"/>
    <property type="match status" value="1"/>
</dbReference>
<name>A0A2N9HQS2_FAGSY</name>
<dbReference type="InterPro" id="IPR001128">
    <property type="entry name" value="Cyt_P450"/>
</dbReference>
<evidence type="ECO:0000256" key="4">
    <source>
        <dbReference type="ARBA" id="ARBA00022723"/>
    </source>
</evidence>
<dbReference type="GO" id="GO:0016709">
    <property type="term" value="F:oxidoreductase activity, acting on paired donors, with incorporation or reduction of molecular oxygen, NAD(P)H as one donor, and incorporation of one atom of oxygen"/>
    <property type="evidence" value="ECO:0007669"/>
    <property type="project" value="TreeGrafter"/>
</dbReference>
<feature type="region of interest" description="Disordered" evidence="7">
    <location>
        <begin position="1"/>
        <end position="34"/>
    </location>
</feature>
<evidence type="ECO:0000256" key="3">
    <source>
        <dbReference type="ARBA" id="ARBA00022692"/>
    </source>
</evidence>
<dbReference type="InterPro" id="IPR051103">
    <property type="entry name" value="Plant_metabolite_P450s"/>
</dbReference>
<keyword evidence="3" id="KW-0812">Transmembrane</keyword>
<keyword evidence="6" id="KW-0472">Membrane</keyword>
<evidence type="ECO:0000256" key="1">
    <source>
        <dbReference type="ARBA" id="ARBA00001971"/>
    </source>
</evidence>
<protein>
    <recommendedName>
        <fullName evidence="9">Cytochrome P450</fullName>
    </recommendedName>
</protein>
<reference evidence="8" key="1">
    <citation type="submission" date="2018-02" db="EMBL/GenBank/DDBJ databases">
        <authorList>
            <person name="Cohen D.B."/>
            <person name="Kent A.D."/>
        </authorList>
    </citation>
    <scope>NUCLEOTIDE SEQUENCE</scope>
</reference>
<dbReference type="GO" id="GO:0005506">
    <property type="term" value="F:iron ion binding"/>
    <property type="evidence" value="ECO:0007669"/>
    <property type="project" value="InterPro"/>
</dbReference>
<organism evidence="8">
    <name type="scientific">Fagus sylvatica</name>
    <name type="common">Beechnut</name>
    <dbReference type="NCBI Taxonomy" id="28930"/>
    <lineage>
        <taxon>Eukaryota</taxon>
        <taxon>Viridiplantae</taxon>
        <taxon>Streptophyta</taxon>
        <taxon>Embryophyta</taxon>
        <taxon>Tracheophyta</taxon>
        <taxon>Spermatophyta</taxon>
        <taxon>Magnoliopsida</taxon>
        <taxon>eudicotyledons</taxon>
        <taxon>Gunneridae</taxon>
        <taxon>Pentapetalae</taxon>
        <taxon>rosids</taxon>
        <taxon>fabids</taxon>
        <taxon>Fagales</taxon>
        <taxon>Fagaceae</taxon>
        <taxon>Fagus</taxon>
    </lineage>
</organism>
<evidence type="ECO:0008006" key="9">
    <source>
        <dbReference type="Google" id="ProtNLM"/>
    </source>
</evidence>
<feature type="compositionally biased region" description="Basic residues" evidence="7">
    <location>
        <begin position="1"/>
        <end position="11"/>
    </location>
</feature>
<dbReference type="GO" id="GO:0016020">
    <property type="term" value="C:membrane"/>
    <property type="evidence" value="ECO:0007669"/>
    <property type="project" value="UniProtKB-SubCell"/>
</dbReference>
<evidence type="ECO:0000256" key="5">
    <source>
        <dbReference type="ARBA" id="ARBA00022989"/>
    </source>
</evidence>
<proteinExistence type="predicted"/>
<accession>A0A2N9HQS2</accession>
<dbReference type="PANTHER" id="PTHR24298">
    <property type="entry name" value="FLAVONOID 3'-MONOOXYGENASE-RELATED"/>
    <property type="match status" value="1"/>
</dbReference>
<keyword evidence="5" id="KW-1133">Transmembrane helix</keyword>
<gene>
    <name evidence="8" type="ORF">FSB_LOCUS44349</name>
</gene>
<dbReference type="PANTHER" id="PTHR24298:SF800">
    <property type="entry name" value="CYTOCHROME P450 89A2-RELATED"/>
    <property type="match status" value="1"/>
</dbReference>
<evidence type="ECO:0000256" key="6">
    <source>
        <dbReference type="ARBA" id="ARBA00023136"/>
    </source>
</evidence>
<dbReference type="AlphaFoldDB" id="A0A2N9HQS2"/>
<dbReference type="GO" id="GO:0020037">
    <property type="term" value="F:heme binding"/>
    <property type="evidence" value="ECO:0007669"/>
    <property type="project" value="InterPro"/>
</dbReference>
<dbReference type="Gene3D" id="1.10.630.10">
    <property type="entry name" value="Cytochrome P450"/>
    <property type="match status" value="1"/>
</dbReference>
<comment type="subcellular location">
    <subcellularLocation>
        <location evidence="2">Membrane</location>
        <topology evidence="2">Single-pass membrane protein</topology>
    </subcellularLocation>
</comment>
<comment type="cofactor">
    <cofactor evidence="1">
        <name>heme</name>
        <dbReference type="ChEBI" id="CHEBI:30413"/>
    </cofactor>
</comment>
<evidence type="ECO:0000313" key="8">
    <source>
        <dbReference type="EMBL" id="SPD16467.1"/>
    </source>
</evidence>
<dbReference type="EMBL" id="OIVN01004282">
    <property type="protein sequence ID" value="SPD16467.1"/>
    <property type="molecule type" value="Genomic_DNA"/>
</dbReference>
<evidence type="ECO:0000256" key="2">
    <source>
        <dbReference type="ARBA" id="ARBA00004167"/>
    </source>
</evidence>